<evidence type="ECO:0000313" key="2">
    <source>
        <dbReference type="EMBL" id="OOQ47977.1"/>
    </source>
</evidence>
<keyword evidence="3" id="KW-1185">Reference proteome</keyword>
<reference evidence="2 3" key="1">
    <citation type="submission" date="2015-07" db="EMBL/GenBank/DDBJ databases">
        <title>Draft Genome Sequence of Streptomyces antibioticus, IMRU 3720 reveals insights in the evolution of actinomycin biosynthetic gene clusters in Streptomyces.</title>
        <authorList>
            <person name="Crnovcic I."/>
            <person name="Ruckert C."/>
            <person name="Kalinowksi J."/>
            <person name="Keller U."/>
        </authorList>
    </citation>
    <scope>NUCLEOTIDE SEQUENCE [LARGE SCALE GENOMIC DNA]</scope>
    <source>
        <strain evidence="2 3">DSM 41481</strain>
    </source>
</reference>
<accession>A0ABX3LB71</accession>
<dbReference type="EMBL" id="LHQL01000014">
    <property type="protein sequence ID" value="OOQ47977.1"/>
    <property type="molecule type" value="Genomic_DNA"/>
</dbReference>
<comment type="caution">
    <text evidence="2">The sequence shown here is derived from an EMBL/GenBank/DDBJ whole genome shotgun (WGS) entry which is preliminary data.</text>
</comment>
<protein>
    <submittedName>
        <fullName evidence="2">Uncharacterized protein</fullName>
    </submittedName>
</protein>
<feature type="region of interest" description="Disordered" evidence="1">
    <location>
        <begin position="72"/>
        <end position="94"/>
    </location>
</feature>
<name>A0ABX3LB71_STRAT</name>
<gene>
    <name evidence="2" type="ORF">AFM16_35715</name>
</gene>
<proteinExistence type="predicted"/>
<evidence type="ECO:0000256" key="1">
    <source>
        <dbReference type="SAM" id="MobiDB-lite"/>
    </source>
</evidence>
<evidence type="ECO:0000313" key="3">
    <source>
        <dbReference type="Proteomes" id="UP000190306"/>
    </source>
</evidence>
<feature type="region of interest" description="Disordered" evidence="1">
    <location>
        <begin position="541"/>
        <end position="589"/>
    </location>
</feature>
<dbReference type="Proteomes" id="UP000190306">
    <property type="component" value="Chromosome"/>
</dbReference>
<sequence length="589" mass="63290">MPPSSFRPSFATRTRTSSAELHAERRRSVTARVAALAPDPARPVPGVVVELREAVVLARYEDAAASGLERRLHGALPEPPSPDPPDADPRRPGGAWRWLSETLDRGVKLSTVEAALLAMAARGEPHGVELSGTLMATGIGDLHAVHAELSHAGEAAVHYLRDVVAHTDYLDHAWDVLQEQALPTLVDTVKGLLHISAEADVSLGGLVSRALHDQALGVGKTLFEEFLHHPLGEDMTAHLDLAAQHGLDALEHMGTGVLHAITDSGIPFFGLLFSSAREFRKVRRGEIDMWLAAQHVVEDTASAAIGAHAGMIVGAALGLSGVGLFVAPVVGAAVGRFVMHWIRGLAEDDPGTRMPALAAAYDEALSAHQKAVEHSLRTRIDEAHASYSAGSEPVPRLDASAVRARVHTAVERQLADVTGVLGEARSYMEDTDDAVFRVKVEQLRVQARRCRDDVARSHRMASAGDHLTALTVLLDNVPPATEEGVEDGAHPEDARYRAALLAEATELQRLRHEHREAVTRWMTRGAAGQREVMLALEQHHKRDTEDTEDALRQAGDALGEALKALPPPSRPDEEPPRPGEGPGGTKGHR</sequence>
<feature type="region of interest" description="Disordered" evidence="1">
    <location>
        <begin position="1"/>
        <end position="25"/>
    </location>
</feature>
<feature type="compositionally biased region" description="Gly residues" evidence="1">
    <location>
        <begin position="580"/>
        <end position="589"/>
    </location>
</feature>
<organism evidence="2 3">
    <name type="scientific">Streptomyces antibioticus</name>
    <dbReference type="NCBI Taxonomy" id="1890"/>
    <lineage>
        <taxon>Bacteria</taxon>
        <taxon>Bacillati</taxon>
        <taxon>Actinomycetota</taxon>
        <taxon>Actinomycetes</taxon>
        <taxon>Kitasatosporales</taxon>
        <taxon>Streptomycetaceae</taxon>
        <taxon>Streptomyces</taxon>
    </lineage>
</organism>